<sequence>MWNVSKAETGLATWTVGSQSIEVDARGGGHGIKLTVQQAAIVSFCPIDEDKLPEACEQYVRGSGWHVNYSQGDSSYALRLSFEPIETTDERSVMEVCVSIQTDLLDLHPKLDIEVDCDDIDSVVPHCDFGDDAVRGSGVAPISIAKRSSSSASILLGPHDHPFTTNHSTDMTLRLRLFGDFLEKGVIRKARPWIVFDCGKTADEETVQRTWKELSDSPLPLTP</sequence>
<protein>
    <submittedName>
        <fullName evidence="1">Uncharacterized protein</fullName>
    </submittedName>
</protein>
<evidence type="ECO:0000313" key="2">
    <source>
        <dbReference type="Proteomes" id="UP000322699"/>
    </source>
</evidence>
<comment type="caution">
    <text evidence="1">The sequence shown here is derived from an EMBL/GenBank/DDBJ whole genome shotgun (WGS) entry which is preliminary data.</text>
</comment>
<dbReference type="RefSeq" id="WP_068262566.1">
    <property type="nucleotide sequence ID" value="NZ_LWSK01000037.1"/>
</dbReference>
<keyword evidence="2" id="KW-1185">Reference proteome</keyword>
<organism evidence="1 2">
    <name type="scientific">Rubripirellula obstinata</name>
    <dbReference type="NCBI Taxonomy" id="406547"/>
    <lineage>
        <taxon>Bacteria</taxon>
        <taxon>Pseudomonadati</taxon>
        <taxon>Planctomycetota</taxon>
        <taxon>Planctomycetia</taxon>
        <taxon>Pirellulales</taxon>
        <taxon>Pirellulaceae</taxon>
        <taxon>Rubripirellula</taxon>
    </lineage>
</organism>
<reference evidence="1 2" key="1">
    <citation type="submission" date="2019-08" db="EMBL/GenBank/DDBJ databases">
        <title>Deep-cultivation of Planctomycetes and their phenomic and genomic characterization uncovers novel biology.</title>
        <authorList>
            <person name="Wiegand S."/>
            <person name="Jogler M."/>
            <person name="Boedeker C."/>
            <person name="Pinto D."/>
            <person name="Vollmers J."/>
            <person name="Rivas-Marin E."/>
            <person name="Kohn T."/>
            <person name="Peeters S.H."/>
            <person name="Heuer A."/>
            <person name="Rast P."/>
            <person name="Oberbeckmann S."/>
            <person name="Bunk B."/>
            <person name="Jeske O."/>
            <person name="Meyerdierks A."/>
            <person name="Storesund J.E."/>
            <person name="Kallscheuer N."/>
            <person name="Luecker S."/>
            <person name="Lage O.M."/>
            <person name="Pohl T."/>
            <person name="Merkel B.J."/>
            <person name="Hornburger P."/>
            <person name="Mueller R.-W."/>
            <person name="Bruemmer F."/>
            <person name="Labrenz M."/>
            <person name="Spormann A.M."/>
            <person name="Op Den Camp H."/>
            <person name="Overmann J."/>
            <person name="Amann R."/>
            <person name="Jetten M.S.M."/>
            <person name="Mascher T."/>
            <person name="Medema M.H."/>
            <person name="Devos D.P."/>
            <person name="Kaster A.-K."/>
            <person name="Ovreas L."/>
            <person name="Rohde M."/>
            <person name="Galperin M.Y."/>
            <person name="Jogler C."/>
        </authorList>
    </citation>
    <scope>NUCLEOTIDE SEQUENCE [LARGE SCALE GENOMIC DNA]</scope>
    <source>
        <strain evidence="1 2">LF1</strain>
    </source>
</reference>
<evidence type="ECO:0000313" key="1">
    <source>
        <dbReference type="EMBL" id="KAA1259152.1"/>
    </source>
</evidence>
<gene>
    <name evidence="1" type="ORF">LF1_16800</name>
</gene>
<accession>A0A5B1CG39</accession>
<proteinExistence type="predicted"/>
<dbReference type="EMBL" id="VRLW01000001">
    <property type="protein sequence ID" value="KAA1259152.1"/>
    <property type="molecule type" value="Genomic_DNA"/>
</dbReference>
<dbReference type="OrthoDB" id="261242at2"/>
<dbReference type="AlphaFoldDB" id="A0A5B1CG39"/>
<dbReference type="Proteomes" id="UP000322699">
    <property type="component" value="Unassembled WGS sequence"/>
</dbReference>
<name>A0A5B1CG39_9BACT</name>